<proteinExistence type="inferred from homology"/>
<protein>
    <submittedName>
        <fullName evidence="3">NADPH-dependent ferric siderophore reductase</fullName>
    </submittedName>
</protein>
<keyword evidence="4" id="KW-1185">Reference proteome</keyword>
<dbReference type="SUPFAM" id="SSF63380">
    <property type="entry name" value="Riboflavin synthase domain-like"/>
    <property type="match status" value="1"/>
</dbReference>
<dbReference type="GO" id="GO:0016491">
    <property type="term" value="F:oxidoreductase activity"/>
    <property type="evidence" value="ECO:0007669"/>
    <property type="project" value="InterPro"/>
</dbReference>
<organism evidence="3 4">
    <name type="scientific">Phyllobacterium myrsinacearum</name>
    <dbReference type="NCBI Taxonomy" id="28101"/>
    <lineage>
        <taxon>Bacteria</taxon>
        <taxon>Pseudomonadati</taxon>
        <taxon>Pseudomonadota</taxon>
        <taxon>Alphaproteobacteria</taxon>
        <taxon>Hyphomicrobiales</taxon>
        <taxon>Phyllobacteriaceae</taxon>
        <taxon>Phyllobacterium</taxon>
    </lineage>
</organism>
<evidence type="ECO:0000259" key="2">
    <source>
        <dbReference type="PROSITE" id="PS51384"/>
    </source>
</evidence>
<evidence type="ECO:0000313" key="4">
    <source>
        <dbReference type="Proteomes" id="UP000238563"/>
    </source>
</evidence>
<gene>
    <name evidence="3" type="ORF">C5750_12400</name>
</gene>
<dbReference type="InterPro" id="IPR007037">
    <property type="entry name" value="SIP_rossman_dom"/>
</dbReference>
<dbReference type="InterPro" id="IPR039261">
    <property type="entry name" value="FNR_nucleotide-bd"/>
</dbReference>
<dbReference type="PANTHER" id="PTHR30157">
    <property type="entry name" value="FERRIC REDUCTASE, NADPH-DEPENDENT"/>
    <property type="match status" value="1"/>
</dbReference>
<dbReference type="Gene3D" id="3.40.50.80">
    <property type="entry name" value="Nucleotide-binding domain of ferredoxin-NADP reductase (FNR) module"/>
    <property type="match status" value="1"/>
</dbReference>
<dbReference type="Proteomes" id="UP000238563">
    <property type="component" value="Unassembled WGS sequence"/>
</dbReference>
<dbReference type="EMBL" id="PVBT01000003">
    <property type="protein sequence ID" value="PRD53190.1"/>
    <property type="molecule type" value="Genomic_DNA"/>
</dbReference>
<dbReference type="InterPro" id="IPR039374">
    <property type="entry name" value="SIP_fam"/>
</dbReference>
<dbReference type="PANTHER" id="PTHR30157:SF0">
    <property type="entry name" value="NADPH-DEPENDENT FERRIC-CHELATE REDUCTASE"/>
    <property type="match status" value="1"/>
</dbReference>
<dbReference type="CDD" id="cd06193">
    <property type="entry name" value="siderophore_interacting"/>
    <property type="match status" value="1"/>
</dbReference>
<dbReference type="AlphaFoldDB" id="A0A2S9JJB8"/>
<dbReference type="OrthoDB" id="9814826at2"/>
<dbReference type="InterPro" id="IPR017927">
    <property type="entry name" value="FAD-bd_FR_type"/>
</dbReference>
<dbReference type="Pfam" id="PF04954">
    <property type="entry name" value="SIP"/>
    <property type="match status" value="1"/>
</dbReference>
<name>A0A2S9JJB8_9HYPH</name>
<comment type="similarity">
    <text evidence="1">Belongs to the SIP oxidoreductase family.</text>
</comment>
<accession>A0A2S9JJB8</accession>
<dbReference type="Gene3D" id="2.40.30.10">
    <property type="entry name" value="Translation factors"/>
    <property type="match status" value="1"/>
</dbReference>
<dbReference type="PROSITE" id="PS51384">
    <property type="entry name" value="FAD_FR"/>
    <property type="match status" value="1"/>
</dbReference>
<dbReference type="RefSeq" id="WP_105734196.1">
    <property type="nucleotide sequence ID" value="NZ_PVBT01000003.1"/>
</dbReference>
<sequence length="268" mass="29427">MTLMNKTPQRIRHETRLRLLDVQDVKHLTPRMVRVTLAGDQLEGFVSAGYGDHIKVFFPPAGSGPIVPVLGPDGISFPEDKPRPEMRDYTPRSYHTASNTLDVDFVLHGDGPASTWAAQAKPGQQIVIGGPRGSMIIPDAYDWYFLAGDETALPAIGRRLEELPATARVVAVIEVEDKAEEQDLKTSANAGIVWVHRNGAEAGNNELLLRTIESLTLPEGDCYAFIACESGISKSIRNHLVEQRGFNGEWVKAAGYWLRGVADAHEPH</sequence>
<evidence type="ECO:0000313" key="3">
    <source>
        <dbReference type="EMBL" id="PRD53190.1"/>
    </source>
</evidence>
<dbReference type="InterPro" id="IPR013113">
    <property type="entry name" value="SIP_FAD-bd"/>
</dbReference>
<dbReference type="InterPro" id="IPR017938">
    <property type="entry name" value="Riboflavin_synthase-like_b-brl"/>
</dbReference>
<comment type="caution">
    <text evidence="3">The sequence shown here is derived from an EMBL/GenBank/DDBJ whole genome shotgun (WGS) entry which is preliminary data.</text>
</comment>
<feature type="domain" description="FAD-binding FR-type" evidence="2">
    <location>
        <begin position="12"/>
        <end position="138"/>
    </location>
</feature>
<dbReference type="Pfam" id="PF08021">
    <property type="entry name" value="FAD_binding_9"/>
    <property type="match status" value="1"/>
</dbReference>
<reference evidence="3 4" key="1">
    <citation type="submission" date="2018-02" db="EMBL/GenBank/DDBJ databases">
        <title>The draft genome of Phyllobacterium myrsinacearum DSM5892.</title>
        <authorList>
            <person name="Li L."/>
            <person name="Liu L."/>
            <person name="Zhang X."/>
            <person name="Wang T."/>
        </authorList>
    </citation>
    <scope>NUCLEOTIDE SEQUENCE [LARGE SCALE GENOMIC DNA]</scope>
    <source>
        <strain evidence="3 4">DSM 5892</strain>
    </source>
</reference>
<evidence type="ECO:0000256" key="1">
    <source>
        <dbReference type="ARBA" id="ARBA00035644"/>
    </source>
</evidence>